<keyword evidence="2" id="KW-1133">Transmembrane helix</keyword>
<sequence>MAFTNKWHSFSMLLCDVMPINTAPSMVTQQSSEQSLPGKSAMAFSSSKTTRLLVLLQIALFVMSALIMPRSVCHGARSVGLGSIGYDPFDPNRPVCLAGRCPVPGKPYGRGGGGDPYENRPGHGGGGPGSYYPDKPAIPSYGETSNP</sequence>
<dbReference type="InParanoid" id="A0A194YJV5"/>
<proteinExistence type="predicted"/>
<dbReference type="Gramene" id="KXG20265">
    <property type="protein sequence ID" value="KXG20265"/>
    <property type="gene ID" value="SORBI_3010G177800"/>
</dbReference>
<feature type="region of interest" description="Disordered" evidence="1">
    <location>
        <begin position="107"/>
        <end position="147"/>
    </location>
</feature>
<protein>
    <submittedName>
        <fullName evidence="3">Uncharacterized protein</fullName>
    </submittedName>
</protein>
<evidence type="ECO:0000256" key="2">
    <source>
        <dbReference type="SAM" id="Phobius"/>
    </source>
</evidence>
<reference evidence="3 4" key="1">
    <citation type="journal article" date="2009" name="Nature">
        <title>The Sorghum bicolor genome and the diversification of grasses.</title>
        <authorList>
            <person name="Paterson A.H."/>
            <person name="Bowers J.E."/>
            <person name="Bruggmann R."/>
            <person name="Dubchak I."/>
            <person name="Grimwood J."/>
            <person name="Gundlach H."/>
            <person name="Haberer G."/>
            <person name="Hellsten U."/>
            <person name="Mitros T."/>
            <person name="Poliakov A."/>
            <person name="Schmutz J."/>
            <person name="Spannagl M."/>
            <person name="Tang H."/>
            <person name="Wang X."/>
            <person name="Wicker T."/>
            <person name="Bharti A.K."/>
            <person name="Chapman J."/>
            <person name="Feltus F.A."/>
            <person name="Gowik U."/>
            <person name="Grigoriev I.V."/>
            <person name="Lyons E."/>
            <person name="Maher C.A."/>
            <person name="Martis M."/>
            <person name="Narechania A."/>
            <person name="Otillar R.P."/>
            <person name="Penning B.W."/>
            <person name="Salamov A.A."/>
            <person name="Wang Y."/>
            <person name="Zhang L."/>
            <person name="Carpita N.C."/>
            <person name="Freeling M."/>
            <person name="Gingle A.R."/>
            <person name="Hash C.T."/>
            <person name="Keller B."/>
            <person name="Klein P."/>
            <person name="Kresovich S."/>
            <person name="McCann M.C."/>
            <person name="Ming R."/>
            <person name="Peterson D.G."/>
            <person name="Mehboob-ur-Rahman"/>
            <person name="Ware D."/>
            <person name="Westhoff P."/>
            <person name="Mayer K.F."/>
            <person name="Messing J."/>
            <person name="Rokhsar D.S."/>
        </authorList>
    </citation>
    <scope>NUCLEOTIDE SEQUENCE [LARGE SCALE GENOMIC DNA]</scope>
    <source>
        <strain evidence="4">cv. BTx623</strain>
    </source>
</reference>
<accession>A0A194YJV5</accession>
<keyword evidence="4" id="KW-1185">Reference proteome</keyword>
<evidence type="ECO:0000313" key="3">
    <source>
        <dbReference type="EMBL" id="KXG20265.1"/>
    </source>
</evidence>
<dbReference type="FunCoup" id="A0A194YJV5">
    <property type="interactions" value="347"/>
</dbReference>
<dbReference type="OMA" id="MPINTAP"/>
<name>A0A194YJV5_SORBI</name>
<dbReference type="AlphaFoldDB" id="A0A194YJV5"/>
<dbReference type="Proteomes" id="UP000000768">
    <property type="component" value="Chromosome 10"/>
</dbReference>
<keyword evidence="2" id="KW-0472">Membrane</keyword>
<reference evidence="4" key="2">
    <citation type="journal article" date="2018" name="Plant J.">
        <title>The Sorghum bicolor reference genome: improved assembly, gene annotations, a transcriptome atlas, and signatures of genome organization.</title>
        <authorList>
            <person name="McCormick R.F."/>
            <person name="Truong S.K."/>
            <person name="Sreedasyam A."/>
            <person name="Jenkins J."/>
            <person name="Shu S."/>
            <person name="Sims D."/>
            <person name="Kennedy M."/>
            <person name="Amirebrahimi M."/>
            <person name="Weers B.D."/>
            <person name="McKinley B."/>
            <person name="Mattison A."/>
            <person name="Morishige D.T."/>
            <person name="Grimwood J."/>
            <person name="Schmutz J."/>
            <person name="Mullet J.E."/>
        </authorList>
    </citation>
    <scope>NUCLEOTIDE SEQUENCE [LARGE SCALE GENOMIC DNA]</scope>
    <source>
        <strain evidence="4">cv. BTx623</strain>
    </source>
</reference>
<evidence type="ECO:0000256" key="1">
    <source>
        <dbReference type="SAM" id="MobiDB-lite"/>
    </source>
</evidence>
<evidence type="ECO:0000313" key="4">
    <source>
        <dbReference type="Proteomes" id="UP000000768"/>
    </source>
</evidence>
<keyword evidence="2" id="KW-0812">Transmembrane</keyword>
<organism evidence="3 4">
    <name type="scientific">Sorghum bicolor</name>
    <name type="common">Sorghum</name>
    <name type="synonym">Sorghum vulgare</name>
    <dbReference type="NCBI Taxonomy" id="4558"/>
    <lineage>
        <taxon>Eukaryota</taxon>
        <taxon>Viridiplantae</taxon>
        <taxon>Streptophyta</taxon>
        <taxon>Embryophyta</taxon>
        <taxon>Tracheophyta</taxon>
        <taxon>Spermatophyta</taxon>
        <taxon>Magnoliopsida</taxon>
        <taxon>Liliopsida</taxon>
        <taxon>Poales</taxon>
        <taxon>Poaceae</taxon>
        <taxon>PACMAD clade</taxon>
        <taxon>Panicoideae</taxon>
        <taxon>Andropogonodae</taxon>
        <taxon>Andropogoneae</taxon>
        <taxon>Sorghinae</taxon>
        <taxon>Sorghum</taxon>
    </lineage>
</organism>
<dbReference type="EMBL" id="CM000769">
    <property type="protein sequence ID" value="KXG20265.1"/>
    <property type="molecule type" value="Genomic_DNA"/>
</dbReference>
<feature type="transmembrane region" description="Helical" evidence="2">
    <location>
        <begin position="52"/>
        <end position="69"/>
    </location>
</feature>
<gene>
    <name evidence="3" type="ORF">SORBI_3010G177800</name>
</gene>